<name>A0A7J7R0B8_MYOMY</name>
<dbReference type="AlphaFoldDB" id="A0A7J7R0B8"/>
<dbReference type="GO" id="GO:0006355">
    <property type="term" value="P:regulation of DNA-templated transcription"/>
    <property type="evidence" value="ECO:0007669"/>
    <property type="project" value="InterPro"/>
</dbReference>
<protein>
    <submittedName>
        <fullName evidence="3">Zinc finger protein 667</fullName>
    </submittedName>
</protein>
<feature type="region of interest" description="Disordered" evidence="1">
    <location>
        <begin position="1"/>
        <end position="27"/>
    </location>
</feature>
<reference evidence="3 4" key="1">
    <citation type="journal article" date="2020" name="Nature">
        <title>Six reference-quality genomes reveal evolution of bat adaptations.</title>
        <authorList>
            <person name="Jebb D."/>
            <person name="Huang Z."/>
            <person name="Pippel M."/>
            <person name="Hughes G.M."/>
            <person name="Lavrichenko K."/>
            <person name="Devanna P."/>
            <person name="Winkler S."/>
            <person name="Jermiin L.S."/>
            <person name="Skirmuntt E.C."/>
            <person name="Katzourakis A."/>
            <person name="Burkitt-Gray L."/>
            <person name="Ray D.A."/>
            <person name="Sullivan K.A.M."/>
            <person name="Roscito J.G."/>
            <person name="Kirilenko B.M."/>
            <person name="Davalos L.M."/>
            <person name="Corthals A.P."/>
            <person name="Power M.L."/>
            <person name="Jones G."/>
            <person name="Ransome R.D."/>
            <person name="Dechmann D.K.N."/>
            <person name="Locatelli A.G."/>
            <person name="Puechmaille S.J."/>
            <person name="Fedrigo O."/>
            <person name="Jarvis E.D."/>
            <person name="Hiller M."/>
            <person name="Vernes S.C."/>
            <person name="Myers E.W."/>
            <person name="Teeling E.C."/>
        </authorList>
    </citation>
    <scope>NUCLEOTIDE SEQUENCE [LARGE SCALE GENOMIC DNA]</scope>
    <source>
        <strain evidence="3">MMyoMyo1</strain>
        <tissue evidence="3">Flight muscle</tissue>
    </source>
</reference>
<feature type="region of interest" description="Disordered" evidence="1">
    <location>
        <begin position="132"/>
        <end position="183"/>
    </location>
</feature>
<dbReference type="InterPro" id="IPR036051">
    <property type="entry name" value="KRAB_dom_sf"/>
</dbReference>
<evidence type="ECO:0000313" key="3">
    <source>
        <dbReference type="EMBL" id="KAF6269614.1"/>
    </source>
</evidence>
<dbReference type="SMART" id="SM00349">
    <property type="entry name" value="KRAB"/>
    <property type="match status" value="1"/>
</dbReference>
<evidence type="ECO:0000259" key="2">
    <source>
        <dbReference type="PROSITE" id="PS50805"/>
    </source>
</evidence>
<dbReference type="Proteomes" id="UP000527355">
    <property type="component" value="Unassembled WGS sequence"/>
</dbReference>
<dbReference type="SUPFAM" id="SSF109640">
    <property type="entry name" value="KRAB domain (Kruppel-associated box)"/>
    <property type="match status" value="1"/>
</dbReference>
<dbReference type="VEuPathDB" id="HostDB:LOC118659291"/>
<dbReference type="InterPro" id="IPR001909">
    <property type="entry name" value="KRAB"/>
</dbReference>
<dbReference type="Gene3D" id="6.10.140.140">
    <property type="match status" value="1"/>
</dbReference>
<evidence type="ECO:0000313" key="4">
    <source>
        <dbReference type="Proteomes" id="UP000527355"/>
    </source>
</evidence>
<keyword evidence="4" id="KW-1185">Reference proteome</keyword>
<dbReference type="PANTHER" id="PTHR23232">
    <property type="entry name" value="KRAB DOMAIN C2H2 ZINC FINGER"/>
    <property type="match status" value="1"/>
</dbReference>
<feature type="domain" description="KRAB" evidence="2">
    <location>
        <begin position="37"/>
        <end position="108"/>
    </location>
</feature>
<proteinExistence type="predicted"/>
<gene>
    <name evidence="3" type="ORF">mMyoMyo1_021151</name>
</gene>
<organism evidence="3 4">
    <name type="scientific">Myotis myotis</name>
    <name type="common">Greater mouse-eared bat</name>
    <name type="synonym">Vespertilio myotis</name>
    <dbReference type="NCBI Taxonomy" id="51298"/>
    <lineage>
        <taxon>Eukaryota</taxon>
        <taxon>Metazoa</taxon>
        <taxon>Chordata</taxon>
        <taxon>Craniata</taxon>
        <taxon>Vertebrata</taxon>
        <taxon>Euteleostomi</taxon>
        <taxon>Mammalia</taxon>
        <taxon>Eutheria</taxon>
        <taxon>Laurasiatheria</taxon>
        <taxon>Chiroptera</taxon>
        <taxon>Yangochiroptera</taxon>
        <taxon>Vespertilionidae</taxon>
        <taxon>Myotis</taxon>
    </lineage>
</organism>
<dbReference type="InterPro" id="IPR050169">
    <property type="entry name" value="Krueppel_C2H2_ZnF"/>
</dbReference>
<sequence length="265" mass="31324">MYSSAPPALRAAPPQMRPLREAGRMPATRVKPKPRVVTFGDLAIYFSQEEWEGLSPEQRGLYKNVMLENYQTLVSLGLCCRKPSMIALLEKGQAPWMERFVRIPCGLGDCKNRRVHGRAACPPWREVPRQKTAEEQCTSEAERRRRQRQNLSEEQLLARRRSQAERSRRYRQKMSAEQRAYETERRRLRRQNFSEEQLLAYRKYEAEKIRRYRQNMSKEQRAAEVEKRRLRRQKASNGELLAQCTSLNVRLSVQSFLKKMSSFKN</sequence>
<comment type="caution">
    <text evidence="3">The sequence shown here is derived from an EMBL/GenBank/DDBJ whole genome shotgun (WGS) entry which is preliminary data.</text>
</comment>
<feature type="compositionally biased region" description="Basic and acidic residues" evidence="1">
    <location>
        <begin position="174"/>
        <end position="183"/>
    </location>
</feature>
<evidence type="ECO:0000256" key="1">
    <source>
        <dbReference type="SAM" id="MobiDB-lite"/>
    </source>
</evidence>
<dbReference type="EMBL" id="JABWUV010000042">
    <property type="protein sequence ID" value="KAF6269614.1"/>
    <property type="molecule type" value="Genomic_DNA"/>
</dbReference>
<accession>A0A7J7R0B8</accession>
<dbReference type="CDD" id="cd07765">
    <property type="entry name" value="KRAB_A-box"/>
    <property type="match status" value="1"/>
</dbReference>
<dbReference type="PROSITE" id="PS50805">
    <property type="entry name" value="KRAB"/>
    <property type="match status" value="1"/>
</dbReference>
<dbReference type="PANTHER" id="PTHR23232:SF117">
    <property type="entry name" value="KRAB DOMAIN-CONTAINING PROTEIN"/>
    <property type="match status" value="1"/>
</dbReference>
<feature type="compositionally biased region" description="Low complexity" evidence="1">
    <location>
        <begin position="1"/>
        <end position="14"/>
    </location>
</feature>
<dbReference type="Pfam" id="PF01352">
    <property type="entry name" value="KRAB"/>
    <property type="match status" value="1"/>
</dbReference>